<comment type="caution">
    <text evidence="1">The sequence shown here is derived from an EMBL/GenBank/DDBJ whole genome shotgun (WGS) entry which is preliminary data.</text>
</comment>
<feature type="non-terminal residue" evidence="1">
    <location>
        <position position="48"/>
    </location>
</feature>
<organism evidence="1">
    <name type="scientific">marine sediment metagenome</name>
    <dbReference type="NCBI Taxonomy" id="412755"/>
    <lineage>
        <taxon>unclassified sequences</taxon>
        <taxon>metagenomes</taxon>
        <taxon>ecological metagenomes</taxon>
    </lineage>
</organism>
<dbReference type="EMBL" id="BART01016283">
    <property type="protein sequence ID" value="GAG79756.1"/>
    <property type="molecule type" value="Genomic_DNA"/>
</dbReference>
<protein>
    <submittedName>
        <fullName evidence="1">Uncharacterized protein</fullName>
    </submittedName>
</protein>
<evidence type="ECO:0000313" key="1">
    <source>
        <dbReference type="EMBL" id="GAG79756.1"/>
    </source>
</evidence>
<dbReference type="AlphaFoldDB" id="X1C5U1"/>
<sequence>MYYKIEPTQETYYSVSIWNRKYGEIITSFTSRIKPSILNNILTFETPE</sequence>
<proteinExistence type="predicted"/>
<gene>
    <name evidence="1" type="ORF">S01H4_31361</name>
</gene>
<accession>X1C5U1</accession>
<name>X1C5U1_9ZZZZ</name>
<reference evidence="1" key="1">
    <citation type="journal article" date="2014" name="Front. Microbiol.">
        <title>High frequency of phylogenetically diverse reductive dehalogenase-homologous genes in deep subseafloor sedimentary metagenomes.</title>
        <authorList>
            <person name="Kawai M."/>
            <person name="Futagami T."/>
            <person name="Toyoda A."/>
            <person name="Takaki Y."/>
            <person name="Nishi S."/>
            <person name="Hori S."/>
            <person name="Arai W."/>
            <person name="Tsubouchi T."/>
            <person name="Morono Y."/>
            <person name="Uchiyama I."/>
            <person name="Ito T."/>
            <person name="Fujiyama A."/>
            <person name="Inagaki F."/>
            <person name="Takami H."/>
        </authorList>
    </citation>
    <scope>NUCLEOTIDE SEQUENCE</scope>
    <source>
        <strain evidence="1">Expedition CK06-06</strain>
    </source>
</reference>